<dbReference type="EMBL" id="CAKLCB010000136">
    <property type="protein sequence ID" value="CAH0515781.1"/>
    <property type="molecule type" value="Genomic_DNA"/>
</dbReference>
<evidence type="ECO:0000259" key="7">
    <source>
        <dbReference type="Pfam" id="PF01336"/>
    </source>
</evidence>
<keyword evidence="1" id="KW-0436">Ligase</keyword>
<dbReference type="SUPFAM" id="SSF50249">
    <property type="entry name" value="Nucleic acid-binding proteins"/>
    <property type="match status" value="1"/>
</dbReference>
<dbReference type="InterPro" id="IPR045864">
    <property type="entry name" value="aa-tRNA-synth_II/BPL/LPL"/>
</dbReference>
<dbReference type="Pfam" id="PF00152">
    <property type="entry name" value="tRNA-synt_2"/>
    <property type="match status" value="1"/>
</dbReference>
<evidence type="ECO:0000313" key="9">
    <source>
        <dbReference type="Proteomes" id="UP001158986"/>
    </source>
</evidence>
<evidence type="ECO:0000256" key="5">
    <source>
        <dbReference type="ARBA" id="ARBA00023146"/>
    </source>
</evidence>
<feature type="domain" description="OB" evidence="7">
    <location>
        <begin position="9"/>
        <end position="83"/>
    </location>
</feature>
<evidence type="ECO:0000259" key="6">
    <source>
        <dbReference type="Pfam" id="PF00152"/>
    </source>
</evidence>
<organism evidence="8 9">
    <name type="scientific">Peronospora belbahrii</name>
    <dbReference type="NCBI Taxonomy" id="622444"/>
    <lineage>
        <taxon>Eukaryota</taxon>
        <taxon>Sar</taxon>
        <taxon>Stramenopiles</taxon>
        <taxon>Oomycota</taxon>
        <taxon>Peronosporomycetes</taxon>
        <taxon>Peronosporales</taxon>
        <taxon>Peronosporaceae</taxon>
        <taxon>Peronospora</taxon>
    </lineage>
</organism>
<dbReference type="PANTHER" id="PTHR22594:SF34">
    <property type="entry name" value="ASPARAGINE--TRNA LIGASE, MITOCHONDRIAL-RELATED"/>
    <property type="match status" value="1"/>
</dbReference>
<evidence type="ECO:0000256" key="3">
    <source>
        <dbReference type="ARBA" id="ARBA00022840"/>
    </source>
</evidence>
<keyword evidence="3" id="KW-0067">ATP-binding</keyword>
<dbReference type="InterPro" id="IPR004365">
    <property type="entry name" value="NA-bd_OB_tRNA"/>
</dbReference>
<dbReference type="Gene3D" id="2.40.50.140">
    <property type="entry name" value="Nucleic acid-binding proteins"/>
    <property type="match status" value="1"/>
</dbReference>
<dbReference type="Proteomes" id="UP001158986">
    <property type="component" value="Unassembled WGS sequence"/>
</dbReference>
<keyword evidence="4" id="KW-0648">Protein biosynthesis</keyword>
<comment type="caution">
    <text evidence="8">The sequence shown here is derived from an EMBL/GenBank/DDBJ whole genome shotgun (WGS) entry which is preliminary data.</text>
</comment>
<evidence type="ECO:0000313" key="8">
    <source>
        <dbReference type="EMBL" id="CAH0515781.1"/>
    </source>
</evidence>
<proteinExistence type="predicted"/>
<dbReference type="Pfam" id="PF01336">
    <property type="entry name" value="tRNA_anti-codon"/>
    <property type="match status" value="1"/>
</dbReference>
<dbReference type="PANTHER" id="PTHR22594">
    <property type="entry name" value="ASPARTYL/LYSYL-TRNA SYNTHETASE"/>
    <property type="match status" value="1"/>
</dbReference>
<feature type="domain" description="Aminoacyl-tRNA synthetase class II (D/K/N)" evidence="6">
    <location>
        <begin position="120"/>
        <end position="194"/>
    </location>
</feature>
<dbReference type="InterPro" id="IPR004364">
    <property type="entry name" value="Aa-tRNA-synt_II"/>
</dbReference>
<dbReference type="Gene3D" id="3.30.930.10">
    <property type="entry name" value="Bira Bifunctional Protein, Domain 2"/>
    <property type="match status" value="1"/>
</dbReference>
<dbReference type="CDD" id="cd04318">
    <property type="entry name" value="EcAsnRS_like_N"/>
    <property type="match status" value="1"/>
</dbReference>
<keyword evidence="9" id="KW-1185">Reference proteome</keyword>
<name>A0ABN8CU37_9STRA</name>
<dbReference type="SUPFAM" id="SSF55681">
    <property type="entry name" value="Class II aaRS and biotin synthetases"/>
    <property type="match status" value="1"/>
</dbReference>
<keyword evidence="2" id="KW-0547">Nucleotide-binding</keyword>
<accession>A0ABN8CU37</accession>
<evidence type="ECO:0008006" key="10">
    <source>
        <dbReference type="Google" id="ProtNLM"/>
    </source>
</evidence>
<gene>
    <name evidence="8" type="ORF">PBS001_LOCUS2477</name>
</gene>
<protein>
    <recommendedName>
        <fullName evidence="10">Asparaginyl-tRNA synthetase</fullName>
    </recommendedName>
</protein>
<evidence type="ECO:0000256" key="2">
    <source>
        <dbReference type="ARBA" id="ARBA00022741"/>
    </source>
</evidence>
<evidence type="ECO:0000256" key="4">
    <source>
        <dbReference type="ARBA" id="ARBA00022917"/>
    </source>
</evidence>
<reference evidence="8 9" key="1">
    <citation type="submission" date="2021-11" db="EMBL/GenBank/DDBJ databases">
        <authorList>
            <person name="Islam A."/>
            <person name="Islam S."/>
            <person name="Flora M.S."/>
            <person name="Rahman M."/>
            <person name="Ziaur R.M."/>
            <person name="Epstein J.H."/>
            <person name="Hassan M."/>
            <person name="Klassen M."/>
            <person name="Woodard K."/>
            <person name="Webb A."/>
            <person name="Webby R.J."/>
            <person name="El Zowalaty M.E."/>
        </authorList>
    </citation>
    <scope>NUCLEOTIDE SEQUENCE [LARGE SCALE GENOMIC DNA]</scope>
    <source>
        <strain evidence="8">Pbs1</strain>
    </source>
</reference>
<evidence type="ECO:0000256" key="1">
    <source>
        <dbReference type="ARBA" id="ARBA00022598"/>
    </source>
</evidence>
<sequence>MKLEGNALTVKGWAKTLRVAGAGAFAFLELNDGSCFTGVQCVINKEETEGFADAIASGGVGASYSVEGIVVKSPAKGQEIELNTAKTVKELERWFGVTTLLSQHPDGKLPLTKENKVDYAKDFFDRPSYLSVSGQLNVETHCCALSDVYTFGPTFRAGELEYVSSICEFWTIEPEIALADPKDDIDLAEDYLETLRTVRLWITAWRIWSFSTRMWRRACLSVWELP</sequence>
<keyword evidence="5" id="KW-0030">Aminoacyl-tRNA synthetase</keyword>
<dbReference type="InterPro" id="IPR012340">
    <property type="entry name" value="NA-bd_OB-fold"/>
</dbReference>